<keyword evidence="3" id="KW-1185">Reference proteome</keyword>
<evidence type="ECO:0008006" key="4">
    <source>
        <dbReference type="Google" id="ProtNLM"/>
    </source>
</evidence>
<dbReference type="KEGG" id="rsa:RSal33209_2977"/>
<organism evidence="2 3">
    <name type="scientific">Renibacterium salmoninarum (strain ATCC 33209 / DSM 20767 / JCM 11484 / NBRC 15589 / NCIMB 2235)</name>
    <dbReference type="NCBI Taxonomy" id="288705"/>
    <lineage>
        <taxon>Bacteria</taxon>
        <taxon>Bacillati</taxon>
        <taxon>Actinomycetota</taxon>
        <taxon>Actinomycetes</taxon>
        <taxon>Micrococcales</taxon>
        <taxon>Micrococcaceae</taxon>
        <taxon>Renibacterium</taxon>
    </lineage>
</organism>
<dbReference type="GO" id="GO:0006465">
    <property type="term" value="P:signal peptide processing"/>
    <property type="evidence" value="ECO:0007669"/>
    <property type="project" value="InterPro"/>
</dbReference>
<dbReference type="CDD" id="cd06530">
    <property type="entry name" value="S26_SPase_I"/>
    <property type="match status" value="1"/>
</dbReference>
<dbReference type="Proteomes" id="UP000002007">
    <property type="component" value="Chromosome"/>
</dbReference>
<dbReference type="AlphaFoldDB" id="A9WU28"/>
<evidence type="ECO:0000313" key="3">
    <source>
        <dbReference type="Proteomes" id="UP000002007"/>
    </source>
</evidence>
<dbReference type="GO" id="GO:0004252">
    <property type="term" value="F:serine-type endopeptidase activity"/>
    <property type="evidence" value="ECO:0007669"/>
    <property type="project" value="InterPro"/>
</dbReference>
<feature type="transmembrane region" description="Helical" evidence="1">
    <location>
        <begin position="160"/>
        <end position="186"/>
    </location>
</feature>
<dbReference type="HOGENOM" id="CLU_723354_0_0_11"/>
<keyword evidence="1" id="KW-0812">Transmembrane</keyword>
<reference evidence="3" key="1">
    <citation type="journal article" date="2008" name="J. Bacteriol.">
        <title>Genome sequence of the fish pathogen Renibacterium salmoninarum suggests reductive evolution away from an environmental Arthrobacter ancestor.</title>
        <authorList>
            <person name="Wiens G.D."/>
            <person name="Rockey D.D."/>
            <person name="Wu Z."/>
            <person name="Chang J."/>
            <person name="Levy R."/>
            <person name="Crane S."/>
            <person name="Chen D.S."/>
            <person name="Capri G.R."/>
            <person name="Burnett J.R."/>
            <person name="Sudheesh P.S."/>
            <person name="Schipma M.J."/>
            <person name="Burd H."/>
            <person name="Bhattacharyya A."/>
            <person name="Rhodes L.D."/>
            <person name="Kaul R."/>
            <person name="Strom M.S."/>
        </authorList>
    </citation>
    <scope>NUCLEOTIDE SEQUENCE [LARGE SCALE GENOMIC DNA]</scope>
    <source>
        <strain evidence="3">ATCC 33209 / DSM 20767 / JCM 11484 / NBRC 15589 / NCIMB 2235</strain>
    </source>
</reference>
<accession>A9WU28</accession>
<dbReference type="EMBL" id="CP000910">
    <property type="protein sequence ID" value="ABY24699.1"/>
    <property type="molecule type" value="Genomic_DNA"/>
</dbReference>
<feature type="transmembrane region" description="Helical" evidence="1">
    <location>
        <begin position="206"/>
        <end position="224"/>
    </location>
</feature>
<dbReference type="InterPro" id="IPR019533">
    <property type="entry name" value="Peptidase_S26"/>
</dbReference>
<proteinExistence type="predicted"/>
<dbReference type="RefSeq" id="WP_012246344.1">
    <property type="nucleotide sequence ID" value="NC_010168.1"/>
</dbReference>
<evidence type="ECO:0000256" key="1">
    <source>
        <dbReference type="SAM" id="Phobius"/>
    </source>
</evidence>
<gene>
    <name evidence="2" type="ordered locus">RSal33209_2977</name>
</gene>
<feature type="transmembrane region" description="Helical" evidence="1">
    <location>
        <begin position="40"/>
        <end position="69"/>
    </location>
</feature>
<protein>
    <recommendedName>
        <fullName evidence="4">Signal peptidase I</fullName>
    </recommendedName>
</protein>
<dbReference type="InterPro" id="IPR023833">
    <property type="entry name" value="Signal_pept_SipW-depend-type"/>
</dbReference>
<keyword evidence="1" id="KW-1133">Transmembrane helix</keyword>
<sequence length="382" mass="39200">MAAAKHSNDAELSPGAAALLVPAGGPARKRARALPLAREVLLTTGAVLGLLCLIGALAAVVFGITPIVFRPGSMGPTIDTGALALSRPVAATDISIHYVVSVSNAQGERVTHRVVAVAPAQSGNVMLTLKGDANALADPLPYPVPQSSKVDLIFFSANGLGYAVAFLQSPWAIFAGGLLAGVLVFIAFKPPKSRERATTRRSGRRVAALLAVVVLPLAGMSFSGSSQGTLASFTDSSVATGGTLRAARLMDITGGIQCTDSFPNSTITWNPAPFLPPEGSYALKVTRLKADGSVDQEQGYFSTAAGITAFTFTPAGVLLGLLSGPTTFRISIFSVIATGGLASSDWSNIIWSSSALTVANRTILNYPGLLLGLGAHTQCNPS</sequence>
<evidence type="ECO:0000313" key="2">
    <source>
        <dbReference type="EMBL" id="ABY24699.1"/>
    </source>
</evidence>
<dbReference type="eggNOG" id="COG0681">
    <property type="taxonomic scope" value="Bacteria"/>
</dbReference>
<dbReference type="NCBIfam" id="TIGR04088">
    <property type="entry name" value="cognate_SipW"/>
    <property type="match status" value="1"/>
</dbReference>
<dbReference type="STRING" id="288705.RSal33209_2977"/>
<name>A9WU28_RENSM</name>
<keyword evidence="1" id="KW-0472">Membrane</keyword>
<feature type="transmembrane region" description="Helical" evidence="1">
    <location>
        <begin position="300"/>
        <end position="322"/>
    </location>
</feature>